<protein>
    <submittedName>
        <fullName evidence="1">Uncharacterized protein</fullName>
    </submittedName>
</protein>
<sequence length="104" mass="11427">MVRQGRRSFDDVRLRDQVLNEVSTDPHPDRAEAARLAVAEWAGDPDADLVECAHESASDEIEAAFSGYVYARILDGSRKVFVRVNWGDRQAGSHGWATVSAVLG</sequence>
<dbReference type="PATRIC" id="fig|1348774.3.peg.1028"/>
<evidence type="ECO:0000313" key="1">
    <source>
        <dbReference type="EMBL" id="AKM09469.1"/>
    </source>
</evidence>
<evidence type="ECO:0000313" key="2">
    <source>
        <dbReference type="Proteomes" id="UP000035287"/>
    </source>
</evidence>
<gene>
    <name evidence="1" type="ORF">AB433_04905</name>
</gene>
<name>A0A0G3XFR9_9SPHN</name>
<dbReference type="EMBL" id="CP011770">
    <property type="protein sequence ID" value="AKM09469.1"/>
    <property type="molecule type" value="Genomic_DNA"/>
</dbReference>
<dbReference type="STRING" id="1348774.AB433_04905"/>
<dbReference type="KEGG" id="cna:AB433_04905"/>
<keyword evidence="2" id="KW-1185">Reference proteome</keyword>
<reference evidence="1 2" key="1">
    <citation type="submission" date="2015-06" db="EMBL/GenBank/DDBJ databases">
        <authorList>
            <person name="Zeng Y."/>
            <person name="Huang Y."/>
        </authorList>
    </citation>
    <scope>NUCLEOTIDE SEQUENCE [LARGE SCALE GENOMIC DNA]</scope>
    <source>
        <strain evidence="1 2">PQ-2</strain>
    </source>
</reference>
<dbReference type="AlphaFoldDB" id="A0A0G3XFR9"/>
<organism evidence="1 2">
    <name type="scientific">Croceicoccus naphthovorans</name>
    <dbReference type="NCBI Taxonomy" id="1348774"/>
    <lineage>
        <taxon>Bacteria</taxon>
        <taxon>Pseudomonadati</taxon>
        <taxon>Pseudomonadota</taxon>
        <taxon>Alphaproteobacteria</taxon>
        <taxon>Sphingomonadales</taxon>
        <taxon>Erythrobacteraceae</taxon>
        <taxon>Croceicoccus</taxon>
    </lineage>
</organism>
<accession>A0A0G3XFR9</accession>
<dbReference type="Proteomes" id="UP000035287">
    <property type="component" value="Chromosome"/>
</dbReference>
<proteinExistence type="predicted"/>
<dbReference type="RefSeq" id="WP_047820157.1">
    <property type="nucleotide sequence ID" value="NZ_JACIEL010000020.1"/>
</dbReference>